<protein>
    <submittedName>
        <fullName evidence="1">Uncharacterized protein</fullName>
    </submittedName>
</protein>
<evidence type="ECO:0000313" key="1">
    <source>
        <dbReference type="EMBL" id="KAK1703490.1"/>
    </source>
</evidence>
<dbReference type="GeneID" id="85385729"/>
<dbReference type="EMBL" id="JAHMHS010000280">
    <property type="protein sequence ID" value="KAK1703490.1"/>
    <property type="molecule type" value="Genomic_DNA"/>
</dbReference>
<organism evidence="1 2">
    <name type="scientific">Glomerella acutata</name>
    <name type="common">Colletotrichum acutatum</name>
    <dbReference type="NCBI Taxonomy" id="27357"/>
    <lineage>
        <taxon>Eukaryota</taxon>
        <taxon>Fungi</taxon>
        <taxon>Dikarya</taxon>
        <taxon>Ascomycota</taxon>
        <taxon>Pezizomycotina</taxon>
        <taxon>Sordariomycetes</taxon>
        <taxon>Hypocreomycetidae</taxon>
        <taxon>Glomerellales</taxon>
        <taxon>Glomerellaceae</taxon>
        <taxon>Colletotrichum</taxon>
        <taxon>Colletotrichum acutatum species complex</taxon>
    </lineage>
</organism>
<gene>
    <name evidence="1" type="ORF">BDZ83DRAFT_234305</name>
</gene>
<keyword evidence="2" id="KW-1185">Reference proteome</keyword>
<name>A0AAD8U6L5_GLOAC</name>
<evidence type="ECO:0000313" key="2">
    <source>
        <dbReference type="Proteomes" id="UP001244207"/>
    </source>
</evidence>
<dbReference type="Proteomes" id="UP001244207">
    <property type="component" value="Unassembled WGS sequence"/>
</dbReference>
<proteinExistence type="predicted"/>
<comment type="caution">
    <text evidence="1">The sequence shown here is derived from an EMBL/GenBank/DDBJ whole genome shotgun (WGS) entry which is preliminary data.</text>
</comment>
<dbReference type="AlphaFoldDB" id="A0AAD8U6L5"/>
<dbReference type="RefSeq" id="XP_060357303.1">
    <property type="nucleotide sequence ID" value="XM_060501830.1"/>
</dbReference>
<accession>A0AAD8U6L5</accession>
<sequence length="247" mass="28373">MERMDHLISAYLLSVYKLGLSVVRVLFSGRQKNSQSQIDPIRCKRPQRTRRYTVCLPPGLRSFRFAFFYLARRVPPGLFGIPTGRELGEIKHEQGGRGNYSLLHWMQKRGQAFPGWRAAPRLRIGVLILVDSFWTFVCPTRLNSAFFFPNILTWLGLLSRSNPRPWRTVDCYRLNKPRLEPARRLSTCLTLLSPPVVACDYISHHAHSKPRPMVVNLLGSSTHAPFPHPLFPVPWIPARVEARARVP</sequence>
<reference evidence="1" key="1">
    <citation type="submission" date="2021-12" db="EMBL/GenBank/DDBJ databases">
        <title>Comparative genomics, transcriptomics and evolutionary studies reveal genomic signatures of adaptation to plant cell wall in hemibiotrophic fungi.</title>
        <authorList>
            <consortium name="DOE Joint Genome Institute"/>
            <person name="Baroncelli R."/>
            <person name="Diaz J.F."/>
            <person name="Benocci T."/>
            <person name="Peng M."/>
            <person name="Battaglia E."/>
            <person name="Haridas S."/>
            <person name="Andreopoulos W."/>
            <person name="Labutti K."/>
            <person name="Pangilinan J."/>
            <person name="Floch G.L."/>
            <person name="Makela M.R."/>
            <person name="Henrissat B."/>
            <person name="Grigoriev I.V."/>
            <person name="Crouch J.A."/>
            <person name="De Vries R.P."/>
            <person name="Sukno S.A."/>
            <person name="Thon M.R."/>
        </authorList>
    </citation>
    <scope>NUCLEOTIDE SEQUENCE</scope>
    <source>
        <strain evidence="1">CBS 112980</strain>
    </source>
</reference>